<keyword evidence="2" id="KW-0540">Nuclease</keyword>
<dbReference type="GO" id="GO:0004519">
    <property type="term" value="F:endonuclease activity"/>
    <property type="evidence" value="ECO:0007669"/>
    <property type="project" value="UniProtKB-KW"/>
</dbReference>
<keyword evidence="2" id="KW-0378">Hydrolase</keyword>
<dbReference type="Pfam" id="PF08722">
    <property type="entry name" value="Tn7_TnsA-like_N"/>
    <property type="match status" value="1"/>
</dbReference>
<organism evidence="2 3">
    <name type="scientific">Sphingomonas arantia</name>
    <dbReference type="NCBI Taxonomy" id="1460676"/>
    <lineage>
        <taxon>Bacteria</taxon>
        <taxon>Pseudomonadati</taxon>
        <taxon>Pseudomonadota</taxon>
        <taxon>Alphaproteobacteria</taxon>
        <taxon>Sphingomonadales</taxon>
        <taxon>Sphingomonadaceae</taxon>
        <taxon>Sphingomonas</taxon>
    </lineage>
</organism>
<dbReference type="Gene3D" id="3.40.1350.10">
    <property type="match status" value="1"/>
</dbReference>
<proteinExistence type="predicted"/>
<dbReference type="EMBL" id="JBHUGS010000003">
    <property type="protein sequence ID" value="MFD1951580.1"/>
    <property type="molecule type" value="Genomic_DNA"/>
</dbReference>
<dbReference type="InterPro" id="IPR014833">
    <property type="entry name" value="TnsA_N"/>
</dbReference>
<reference evidence="3" key="1">
    <citation type="journal article" date="2019" name="Int. J. Syst. Evol. Microbiol.">
        <title>The Global Catalogue of Microorganisms (GCM) 10K type strain sequencing project: providing services to taxonomists for standard genome sequencing and annotation.</title>
        <authorList>
            <consortium name="The Broad Institute Genomics Platform"/>
            <consortium name="The Broad Institute Genome Sequencing Center for Infectious Disease"/>
            <person name="Wu L."/>
            <person name="Ma J."/>
        </authorList>
    </citation>
    <scope>NUCLEOTIDE SEQUENCE [LARGE SCALE GENOMIC DNA]</scope>
    <source>
        <strain evidence="3">CGMCC 1.12702</strain>
    </source>
</reference>
<dbReference type="Proteomes" id="UP001597400">
    <property type="component" value="Unassembled WGS sequence"/>
</dbReference>
<evidence type="ECO:0000313" key="3">
    <source>
        <dbReference type="Proteomes" id="UP001597400"/>
    </source>
</evidence>
<feature type="domain" description="TnsA endonuclease N-terminal" evidence="1">
    <location>
        <begin position="29"/>
        <end position="121"/>
    </location>
</feature>
<sequence>MRGILHDRVLHLMSDLERNAVLHFERQGEVVDIREQFPLDRGITRAIANSMGVRHPTDPASKVQIVMTTDLLITCRPTNGPLVSRAFSIKEGKDLLSTRVMEKQEIERRYWQRLGVSWNLMLDNILRDGPRFEAIRWIRDWFYVDGVGGHDPRCWNRRRRRVLEALSVADGTTLGEFTASVSAGGGFAAGEVLSTLRHLAARRLVGFDPSLGVPTLSSPLSRFQPLDRPHSLGSHWSLAA</sequence>
<dbReference type="CDD" id="cd22362">
    <property type="entry name" value="TnsA_endonuclease-like"/>
    <property type="match status" value="1"/>
</dbReference>
<comment type="caution">
    <text evidence="2">The sequence shown here is derived from an EMBL/GenBank/DDBJ whole genome shotgun (WGS) entry which is preliminary data.</text>
</comment>
<dbReference type="InterPro" id="IPR011335">
    <property type="entry name" value="Restrct_endonuc-II-like"/>
</dbReference>
<protein>
    <submittedName>
        <fullName evidence="2">TnsA endonuclease N-terminal domain-containing protein</fullName>
    </submittedName>
</protein>
<name>A0ABW4U0J8_9SPHN</name>
<dbReference type="InterPro" id="IPR011856">
    <property type="entry name" value="tRNA_endonuc-like_dom_sf"/>
</dbReference>
<dbReference type="SUPFAM" id="SSF52980">
    <property type="entry name" value="Restriction endonuclease-like"/>
    <property type="match status" value="1"/>
</dbReference>
<evidence type="ECO:0000259" key="1">
    <source>
        <dbReference type="Pfam" id="PF08722"/>
    </source>
</evidence>
<keyword evidence="3" id="KW-1185">Reference proteome</keyword>
<keyword evidence="2" id="KW-0255">Endonuclease</keyword>
<gene>
    <name evidence="2" type="ORF">ACFSGX_12470</name>
</gene>
<evidence type="ECO:0000313" key="2">
    <source>
        <dbReference type="EMBL" id="MFD1951580.1"/>
    </source>
</evidence>
<accession>A0ABW4U0J8</accession>